<keyword evidence="2 5" id="KW-0812">Transmembrane</keyword>
<dbReference type="EMBL" id="CP044399">
    <property type="protein sequence ID" value="QFI38597.1"/>
    <property type="molecule type" value="Genomic_DNA"/>
</dbReference>
<evidence type="ECO:0000256" key="2">
    <source>
        <dbReference type="ARBA" id="ARBA00022692"/>
    </source>
</evidence>
<dbReference type="GO" id="GO:0006874">
    <property type="term" value="P:intracellular calcium ion homeostasis"/>
    <property type="evidence" value="ECO:0007669"/>
    <property type="project" value="TreeGrafter"/>
</dbReference>
<dbReference type="InterPro" id="IPR004837">
    <property type="entry name" value="NaCa_Exmemb"/>
</dbReference>
<sequence>MNLIDNVWPFLLILLSCYLLKYACDTFEQAASYLGRKFPPGVKGATVNAIGSSMPEMCVVIACLFWFDDPSLVMVALGVTAGSAIFNGCVIPALSIIMAKDEDGKAVNSIKLTKRVLVRDVFWVLFAEIALIIFLGFNAFTLWMAVVLNVIYLGYAIHLYIDARSHQEVEDEYEYEEIEDRGKFLNLMTFNFNTLFFSNRPFTLVSALVVLVLAIAIISGSSHLLVEGVLGSASVMGVPQFFAGLIFGSAASSVPDLMLSVKDAQKGEYEDAVANPLASNTFDTTVAFALPLLAWFMINGVEQLPLVQDESLTLLRWSIVGITGAVAASLLFNYKNVTKTVAYFLLSMFVVWAGAMYVFIG</sequence>
<keyword evidence="3 5" id="KW-1133">Transmembrane helix</keyword>
<keyword evidence="4 5" id="KW-0472">Membrane</keyword>
<dbReference type="Proteomes" id="UP000327424">
    <property type="component" value="Chromosome"/>
</dbReference>
<feature type="transmembrane region" description="Helical" evidence="5">
    <location>
        <begin position="117"/>
        <end position="137"/>
    </location>
</feature>
<dbReference type="KEGG" id="mmaa:FR932_12440"/>
<dbReference type="PANTHER" id="PTHR10846:SF8">
    <property type="entry name" value="INNER MEMBRANE PROTEIN YRBG"/>
    <property type="match status" value="1"/>
</dbReference>
<dbReference type="InterPro" id="IPR004481">
    <property type="entry name" value="K/Na/Ca-exchanger"/>
</dbReference>
<evidence type="ECO:0000256" key="3">
    <source>
        <dbReference type="ARBA" id="ARBA00022989"/>
    </source>
</evidence>
<dbReference type="InterPro" id="IPR044880">
    <property type="entry name" value="NCX_ion-bd_dom_sf"/>
</dbReference>
<evidence type="ECO:0000256" key="5">
    <source>
        <dbReference type="SAM" id="Phobius"/>
    </source>
</evidence>
<name>A0A5J6WKS3_MORMI</name>
<evidence type="ECO:0000256" key="4">
    <source>
        <dbReference type="ARBA" id="ARBA00023136"/>
    </source>
</evidence>
<proteinExistence type="predicted"/>
<feature type="transmembrane region" description="Helical" evidence="5">
    <location>
        <begin position="341"/>
        <end position="360"/>
    </location>
</feature>
<feature type="transmembrane region" description="Helical" evidence="5">
    <location>
        <begin position="314"/>
        <end position="334"/>
    </location>
</feature>
<evidence type="ECO:0000256" key="1">
    <source>
        <dbReference type="ARBA" id="ARBA00004141"/>
    </source>
</evidence>
<accession>A0A5J6WKS3</accession>
<dbReference type="PANTHER" id="PTHR10846">
    <property type="entry name" value="SODIUM/POTASSIUM/CALCIUM EXCHANGER"/>
    <property type="match status" value="1"/>
</dbReference>
<feature type="transmembrane region" description="Helical" evidence="5">
    <location>
        <begin position="241"/>
        <end position="259"/>
    </location>
</feature>
<dbReference type="GO" id="GO:0005886">
    <property type="term" value="C:plasma membrane"/>
    <property type="evidence" value="ECO:0007669"/>
    <property type="project" value="TreeGrafter"/>
</dbReference>
<dbReference type="RefSeq" id="WP_019439424.1">
    <property type="nucleotide sequence ID" value="NZ_ALOE01000002.1"/>
</dbReference>
<feature type="transmembrane region" description="Helical" evidence="5">
    <location>
        <begin position="143"/>
        <end position="161"/>
    </location>
</feature>
<evidence type="ECO:0000313" key="8">
    <source>
        <dbReference type="Proteomes" id="UP000327424"/>
    </source>
</evidence>
<feature type="domain" description="Sodium/calcium exchanger membrane region" evidence="6">
    <location>
        <begin position="207"/>
        <end position="356"/>
    </location>
</feature>
<feature type="transmembrane region" description="Helical" evidence="5">
    <location>
        <begin position="6"/>
        <end position="24"/>
    </location>
</feature>
<evidence type="ECO:0000259" key="6">
    <source>
        <dbReference type="Pfam" id="PF01699"/>
    </source>
</evidence>
<feature type="transmembrane region" description="Helical" evidence="5">
    <location>
        <begin position="202"/>
        <end position="221"/>
    </location>
</feature>
<dbReference type="GO" id="GO:0008273">
    <property type="term" value="F:calcium, potassium:sodium antiporter activity"/>
    <property type="evidence" value="ECO:0007669"/>
    <property type="project" value="TreeGrafter"/>
</dbReference>
<comment type="subcellular location">
    <subcellularLocation>
        <location evidence="1">Membrane</location>
        <topology evidence="1">Multi-pass membrane protein</topology>
    </subcellularLocation>
</comment>
<organism evidence="7 8">
    <name type="scientific">Moritella marina ATCC 15381</name>
    <dbReference type="NCBI Taxonomy" id="1202962"/>
    <lineage>
        <taxon>Bacteria</taxon>
        <taxon>Pseudomonadati</taxon>
        <taxon>Pseudomonadota</taxon>
        <taxon>Gammaproteobacteria</taxon>
        <taxon>Alteromonadales</taxon>
        <taxon>Moritellaceae</taxon>
        <taxon>Moritella</taxon>
    </lineage>
</organism>
<dbReference type="Pfam" id="PF01699">
    <property type="entry name" value="Na_Ca_ex"/>
    <property type="match status" value="2"/>
</dbReference>
<feature type="domain" description="Sodium/calcium exchanger membrane region" evidence="6">
    <location>
        <begin position="9"/>
        <end position="159"/>
    </location>
</feature>
<dbReference type="GO" id="GO:0005262">
    <property type="term" value="F:calcium channel activity"/>
    <property type="evidence" value="ECO:0007669"/>
    <property type="project" value="TreeGrafter"/>
</dbReference>
<feature type="transmembrane region" description="Helical" evidence="5">
    <location>
        <begin position="73"/>
        <end position="97"/>
    </location>
</feature>
<protein>
    <submittedName>
        <fullName evidence="7">Sodium:calcium antiporter</fullName>
    </submittedName>
</protein>
<gene>
    <name evidence="7" type="ORF">FR932_12440</name>
</gene>
<feature type="transmembrane region" description="Helical" evidence="5">
    <location>
        <begin position="280"/>
        <end position="298"/>
    </location>
</feature>
<dbReference type="OrthoDB" id="6146067at2"/>
<evidence type="ECO:0000313" key="7">
    <source>
        <dbReference type="EMBL" id="QFI38597.1"/>
    </source>
</evidence>
<keyword evidence="8" id="KW-1185">Reference proteome</keyword>
<dbReference type="Gene3D" id="1.20.1420.30">
    <property type="entry name" value="NCX, central ion-binding region"/>
    <property type="match status" value="2"/>
</dbReference>
<dbReference type="AlphaFoldDB" id="A0A5J6WKS3"/>
<reference evidence="7 8" key="1">
    <citation type="submission" date="2019-09" db="EMBL/GenBank/DDBJ databases">
        <title>Hybrid Assembly of the complete Genome of the Deep-Sea Bacterium Moritella marina from long Nanopore and Illumina reads.</title>
        <authorList>
            <person name="Magin S."/>
            <person name="Georgoulis A."/>
            <person name="Papadimitriou K."/>
            <person name="Iliakis G."/>
            <person name="Vorgias C.E."/>
        </authorList>
    </citation>
    <scope>NUCLEOTIDE SEQUENCE [LARGE SCALE GENOMIC DNA]</scope>
    <source>
        <strain evidence="7 8">MP-1</strain>
    </source>
</reference>